<comment type="caution">
    <text evidence="1">The sequence shown here is derived from an EMBL/GenBank/DDBJ whole genome shotgun (WGS) entry which is preliminary data.</text>
</comment>
<reference evidence="2" key="1">
    <citation type="submission" date="2023-07" db="EMBL/GenBank/DDBJ databases">
        <title>Shewanella mangrovi sp. nov., an acetaldehyde- degrading bacterium isolated from mangrove sediment.</title>
        <authorList>
            <person name="Liu Y."/>
        </authorList>
    </citation>
    <scope>NUCLEOTIDE SEQUENCE [LARGE SCALE GENOMIC DNA]</scope>
    <source>
        <strain evidence="2">C32</strain>
    </source>
</reference>
<evidence type="ECO:0000313" key="2">
    <source>
        <dbReference type="Proteomes" id="UP001201549"/>
    </source>
</evidence>
<proteinExistence type="predicted"/>
<name>A0ABT2FHB1_9GAMM</name>
<accession>A0ABT2FHB1</accession>
<gene>
    <name evidence="1" type="ORF">L9G74_04645</name>
</gene>
<keyword evidence="2" id="KW-1185">Reference proteome</keyword>
<dbReference type="EMBL" id="JAKOGG010000002">
    <property type="protein sequence ID" value="MCS4555717.1"/>
    <property type="molecule type" value="Genomic_DNA"/>
</dbReference>
<organism evidence="1 2">
    <name type="scientific">Shewanella electrica</name>
    <dbReference type="NCBI Taxonomy" id="515560"/>
    <lineage>
        <taxon>Bacteria</taxon>
        <taxon>Pseudomonadati</taxon>
        <taxon>Pseudomonadota</taxon>
        <taxon>Gammaproteobacteria</taxon>
        <taxon>Alteromonadales</taxon>
        <taxon>Shewanellaceae</taxon>
        <taxon>Shewanella</taxon>
    </lineage>
</organism>
<sequence>MADYAQVTLKHALAAVVAQLHSPQDAAVKAELIAQKQQLEAALSLLSQCDQYGVTSAANFTRLPAQLCNTPSSEYRIIEDCESDNPVDWCEVECLEQPLNHVRLGPGDVVIEC</sequence>
<protein>
    <submittedName>
        <fullName evidence="1">Uncharacterized protein</fullName>
    </submittedName>
</protein>
<dbReference type="Proteomes" id="UP001201549">
    <property type="component" value="Unassembled WGS sequence"/>
</dbReference>
<evidence type="ECO:0000313" key="1">
    <source>
        <dbReference type="EMBL" id="MCS4555717.1"/>
    </source>
</evidence>
<dbReference type="RefSeq" id="WP_238895108.1">
    <property type="nucleotide sequence ID" value="NZ_JAKOGG010000002.1"/>
</dbReference>